<comment type="caution">
    <text evidence="1">The sequence shown here is derived from an EMBL/GenBank/DDBJ whole genome shotgun (WGS) entry which is preliminary data.</text>
</comment>
<sequence>MKILSFQPQSLYENGGAARLLRRLYAGRETQVTSLFVNYSFTPIKIGKVKEIFISVFPKHRSWMRWKLRSFFSWLRDKLFFSLTKKKLLRTAFKIPFDVLHIVNHSVYSSAICDEALLDKKKLWVSFHDHFSTTHSSFEDTMYLWNRADRRLLISKALGEEYQRLFGENTFELITDGVSEQEISQPKKLNSNNIIIYFSGLLHLEYYPLFDTLAEALDKLSTENKSFTLILRGVEKLPLLNNRKFKVEYRTDFISDAEIKKEQDQADILYLPIKFSHPEFYLYSLSTKMIGYLGSSGRILYHGPDDSAAYIALKNNEASSNCLSLNIGDMLNSIEKLLEPDNKVSFNAKKMAQNYFVLNDIQKSFWNETN</sequence>
<protein>
    <submittedName>
        <fullName evidence="1">Uncharacterized protein</fullName>
    </submittedName>
</protein>
<reference evidence="2" key="1">
    <citation type="journal article" date="2019" name="Int. J. Syst. Evol. Microbiol.">
        <title>The Global Catalogue of Microorganisms (GCM) 10K type strain sequencing project: providing services to taxonomists for standard genome sequencing and annotation.</title>
        <authorList>
            <consortium name="The Broad Institute Genomics Platform"/>
            <consortium name="The Broad Institute Genome Sequencing Center for Infectious Disease"/>
            <person name="Wu L."/>
            <person name="Ma J."/>
        </authorList>
    </citation>
    <scope>NUCLEOTIDE SEQUENCE [LARGE SCALE GENOMIC DNA]</scope>
    <source>
        <strain evidence="2">JCM 18287</strain>
    </source>
</reference>
<dbReference type="EMBL" id="BAABJK010000011">
    <property type="protein sequence ID" value="GAA4976513.1"/>
    <property type="molecule type" value="Genomic_DNA"/>
</dbReference>
<accession>A0ABP9HQV0</accession>
<organism evidence="1 2">
    <name type="scientific">Algibacter aquimarinus</name>
    <dbReference type="NCBI Taxonomy" id="1136748"/>
    <lineage>
        <taxon>Bacteria</taxon>
        <taxon>Pseudomonadati</taxon>
        <taxon>Bacteroidota</taxon>
        <taxon>Flavobacteriia</taxon>
        <taxon>Flavobacteriales</taxon>
        <taxon>Flavobacteriaceae</taxon>
        <taxon>Algibacter</taxon>
    </lineage>
</organism>
<dbReference type="SUPFAM" id="SSF53756">
    <property type="entry name" value="UDP-Glycosyltransferase/glycogen phosphorylase"/>
    <property type="match status" value="1"/>
</dbReference>
<dbReference type="RefSeq" id="WP_345170209.1">
    <property type="nucleotide sequence ID" value="NZ_BAABJK010000011.1"/>
</dbReference>
<name>A0ABP9HQV0_9FLAO</name>
<evidence type="ECO:0000313" key="1">
    <source>
        <dbReference type="EMBL" id="GAA4976513.1"/>
    </source>
</evidence>
<proteinExistence type="predicted"/>
<keyword evidence="2" id="KW-1185">Reference proteome</keyword>
<dbReference type="Proteomes" id="UP001501692">
    <property type="component" value="Unassembled WGS sequence"/>
</dbReference>
<dbReference type="Gene3D" id="3.40.50.2000">
    <property type="entry name" value="Glycogen Phosphorylase B"/>
    <property type="match status" value="1"/>
</dbReference>
<gene>
    <name evidence="1" type="ORF">GCM10023315_29150</name>
</gene>
<evidence type="ECO:0000313" key="2">
    <source>
        <dbReference type="Proteomes" id="UP001501692"/>
    </source>
</evidence>